<proteinExistence type="inferred from homology"/>
<dbReference type="Proteomes" id="UP000190037">
    <property type="component" value="Unassembled WGS sequence"/>
</dbReference>
<dbReference type="AlphaFoldDB" id="A0A1T3P6D4"/>
<dbReference type="STRING" id="159449.B4N89_28895"/>
<organism evidence="6 7">
    <name type="scientific">Embleya scabrispora</name>
    <dbReference type="NCBI Taxonomy" id="159449"/>
    <lineage>
        <taxon>Bacteria</taxon>
        <taxon>Bacillati</taxon>
        <taxon>Actinomycetota</taxon>
        <taxon>Actinomycetes</taxon>
        <taxon>Kitasatosporales</taxon>
        <taxon>Streptomycetaceae</taxon>
        <taxon>Embleya</taxon>
    </lineage>
</organism>
<keyword evidence="7" id="KW-1185">Reference proteome</keyword>
<evidence type="ECO:0000256" key="3">
    <source>
        <dbReference type="ARBA" id="ARBA00014831"/>
    </source>
</evidence>
<comment type="caution">
    <text evidence="6">The sequence shown here is derived from an EMBL/GenBank/DDBJ whole genome shotgun (WGS) entry which is preliminary data.</text>
</comment>
<dbReference type="RefSeq" id="WP_078978706.1">
    <property type="nucleotide sequence ID" value="NZ_MWQN01000001.1"/>
</dbReference>
<dbReference type="EMBL" id="MWQN01000001">
    <property type="protein sequence ID" value="OPC84410.1"/>
    <property type="molecule type" value="Genomic_DNA"/>
</dbReference>
<dbReference type="InterPro" id="IPR019695">
    <property type="entry name" value="Proteasome_act"/>
</dbReference>
<dbReference type="OrthoDB" id="5189298at2"/>
<protein>
    <recommendedName>
        <fullName evidence="3">Bacterial proteasome activator</fullName>
    </recommendedName>
</protein>
<feature type="region of interest" description="Disordered" evidence="5">
    <location>
        <begin position="1"/>
        <end position="21"/>
    </location>
</feature>
<dbReference type="GO" id="GO:0000502">
    <property type="term" value="C:proteasome complex"/>
    <property type="evidence" value="ECO:0007669"/>
    <property type="project" value="UniProtKB-KW"/>
</dbReference>
<comment type="similarity">
    <text evidence="1">Belongs to the Bpa family.</text>
</comment>
<keyword evidence="4" id="KW-0647">Proteasome</keyword>
<reference evidence="6 7" key="1">
    <citation type="submission" date="2017-03" db="EMBL/GenBank/DDBJ databases">
        <title>Draft genome sequence of Streptomyces scabrisporus NF3, endophyte isolated from Amphipterygium adstringens.</title>
        <authorList>
            <person name="Vazquez M."/>
            <person name="Ceapa C.D."/>
            <person name="Rodriguez Luna D."/>
            <person name="Sanchez Esquivel S."/>
        </authorList>
    </citation>
    <scope>NUCLEOTIDE SEQUENCE [LARGE SCALE GENOMIC DNA]</scope>
    <source>
        <strain evidence="6 7">NF3</strain>
    </source>
</reference>
<sequence>MADPMPAAAPDGEDRRPLGELVPAPDRVMRIAEMVRRLMEELRDAPLDEPGRDRVREVYERSLPELRRSLAPDLYAELERLAAPFAGTDTPSMAELRIVHAQLVGWLEGLWGGIRLTLSMRPGGAEIGPLRPVSDDGDDGSYL</sequence>
<evidence type="ECO:0000256" key="1">
    <source>
        <dbReference type="ARBA" id="ARBA00006639"/>
    </source>
</evidence>
<evidence type="ECO:0000256" key="5">
    <source>
        <dbReference type="SAM" id="MobiDB-lite"/>
    </source>
</evidence>
<dbReference type="GO" id="GO:0061136">
    <property type="term" value="P:regulation of proteasomal protein catabolic process"/>
    <property type="evidence" value="ECO:0007669"/>
    <property type="project" value="InterPro"/>
</dbReference>
<accession>A0A1T3P6D4</accession>
<comment type="subunit">
    <text evidence="2">Forms a homooligomeric, either hexameric or heptameric, ring-like structure which stacks co-axially with the proteasomal alpha-rings.</text>
</comment>
<feature type="compositionally biased region" description="Low complexity" evidence="5">
    <location>
        <begin position="1"/>
        <end position="10"/>
    </location>
</feature>
<evidence type="ECO:0000313" key="7">
    <source>
        <dbReference type="Proteomes" id="UP000190037"/>
    </source>
</evidence>
<name>A0A1T3P6D4_9ACTN</name>
<gene>
    <name evidence="6" type="ORF">B4N89_28895</name>
</gene>
<evidence type="ECO:0000313" key="6">
    <source>
        <dbReference type="EMBL" id="OPC84410.1"/>
    </source>
</evidence>
<evidence type="ECO:0000256" key="2">
    <source>
        <dbReference type="ARBA" id="ARBA00011402"/>
    </source>
</evidence>
<evidence type="ECO:0000256" key="4">
    <source>
        <dbReference type="ARBA" id="ARBA00022942"/>
    </source>
</evidence>
<dbReference type="Pfam" id="PF10759">
    <property type="entry name" value="BPA"/>
    <property type="match status" value="1"/>
</dbReference>